<dbReference type="OrthoDB" id="416217at2759"/>
<accession>A0A507BBU7</accession>
<evidence type="ECO:0000313" key="3">
    <source>
        <dbReference type="EMBL" id="TPX14318.1"/>
    </source>
</evidence>
<gene>
    <name evidence="3" type="ORF">E0L32_005514</name>
</gene>
<dbReference type="EMBL" id="SKBQ01000029">
    <property type="protein sequence ID" value="TPX14318.1"/>
    <property type="molecule type" value="Genomic_DNA"/>
</dbReference>
<feature type="region of interest" description="Disordered" evidence="2">
    <location>
        <begin position="125"/>
        <end position="144"/>
    </location>
</feature>
<dbReference type="Pfam" id="PF11951">
    <property type="entry name" value="Fungal_trans_2"/>
    <property type="match status" value="1"/>
</dbReference>
<feature type="region of interest" description="Disordered" evidence="2">
    <location>
        <begin position="353"/>
        <end position="387"/>
    </location>
</feature>
<evidence type="ECO:0000256" key="2">
    <source>
        <dbReference type="SAM" id="MobiDB-lite"/>
    </source>
</evidence>
<proteinExistence type="predicted"/>
<dbReference type="GO" id="GO:0008270">
    <property type="term" value="F:zinc ion binding"/>
    <property type="evidence" value="ECO:0007669"/>
    <property type="project" value="InterPro"/>
</dbReference>
<dbReference type="InterPro" id="IPR001138">
    <property type="entry name" value="Zn2Cys6_DnaBD"/>
</dbReference>
<feature type="compositionally biased region" description="Basic residues" evidence="2">
    <location>
        <begin position="44"/>
        <end position="53"/>
    </location>
</feature>
<dbReference type="RefSeq" id="XP_030996029.1">
    <property type="nucleotide sequence ID" value="XM_031140044.1"/>
</dbReference>
<evidence type="ECO:0000313" key="4">
    <source>
        <dbReference type="Proteomes" id="UP000319257"/>
    </source>
</evidence>
<organism evidence="3 4">
    <name type="scientific">Thyridium curvatum</name>
    <dbReference type="NCBI Taxonomy" id="1093900"/>
    <lineage>
        <taxon>Eukaryota</taxon>
        <taxon>Fungi</taxon>
        <taxon>Dikarya</taxon>
        <taxon>Ascomycota</taxon>
        <taxon>Pezizomycotina</taxon>
        <taxon>Sordariomycetes</taxon>
        <taxon>Sordariomycetidae</taxon>
        <taxon>Thyridiales</taxon>
        <taxon>Thyridiaceae</taxon>
        <taxon>Thyridium</taxon>
    </lineage>
</organism>
<dbReference type="InParanoid" id="A0A507BBU7"/>
<feature type="region of interest" description="Disordered" evidence="2">
    <location>
        <begin position="43"/>
        <end position="78"/>
    </location>
</feature>
<keyword evidence="1" id="KW-0539">Nucleus</keyword>
<dbReference type="InterPro" id="IPR053157">
    <property type="entry name" value="Sterol_Uptake_Regulator"/>
</dbReference>
<reference evidence="3 4" key="1">
    <citation type="submission" date="2019-06" db="EMBL/GenBank/DDBJ databases">
        <title>Draft genome sequence of the filamentous fungus Phialemoniopsis curvata isolated from diesel fuel.</title>
        <authorList>
            <person name="Varaljay V.A."/>
            <person name="Lyon W.J."/>
            <person name="Crouch A.L."/>
            <person name="Drake C.E."/>
            <person name="Hollomon J.M."/>
            <person name="Nadeau L.J."/>
            <person name="Nunn H.S."/>
            <person name="Stevenson B.S."/>
            <person name="Bojanowski C.L."/>
            <person name="Crookes-Goodson W.J."/>
        </authorList>
    </citation>
    <scope>NUCLEOTIDE SEQUENCE [LARGE SCALE GENOMIC DNA]</scope>
    <source>
        <strain evidence="3 4">D216</strain>
    </source>
</reference>
<name>A0A507BBU7_9PEZI</name>
<protein>
    <recommendedName>
        <fullName evidence="5">Zn(2)-C6 fungal-type domain-containing protein</fullName>
    </recommendedName>
</protein>
<dbReference type="STRING" id="1093900.A0A507BBU7"/>
<evidence type="ECO:0000256" key="1">
    <source>
        <dbReference type="ARBA" id="ARBA00023242"/>
    </source>
</evidence>
<keyword evidence="4" id="KW-1185">Reference proteome</keyword>
<dbReference type="PANTHER" id="PTHR47784">
    <property type="entry name" value="STEROL UPTAKE CONTROL PROTEIN 2"/>
    <property type="match status" value="1"/>
</dbReference>
<dbReference type="CDD" id="cd00067">
    <property type="entry name" value="GAL4"/>
    <property type="match status" value="1"/>
</dbReference>
<dbReference type="PANTHER" id="PTHR47784:SF5">
    <property type="entry name" value="STEROL UPTAKE CONTROL PROTEIN 2"/>
    <property type="match status" value="1"/>
</dbReference>
<dbReference type="InterPro" id="IPR021858">
    <property type="entry name" value="Fun_TF"/>
</dbReference>
<dbReference type="Proteomes" id="UP000319257">
    <property type="component" value="Unassembled WGS sequence"/>
</dbReference>
<comment type="caution">
    <text evidence="3">The sequence shown here is derived from an EMBL/GenBank/DDBJ whole genome shotgun (WGS) entry which is preliminary data.</text>
</comment>
<dbReference type="GeneID" id="41972961"/>
<dbReference type="AlphaFoldDB" id="A0A507BBU7"/>
<evidence type="ECO:0008006" key="5">
    <source>
        <dbReference type="Google" id="ProtNLM"/>
    </source>
</evidence>
<dbReference type="GO" id="GO:0001228">
    <property type="term" value="F:DNA-binding transcription activator activity, RNA polymerase II-specific"/>
    <property type="evidence" value="ECO:0007669"/>
    <property type="project" value="TreeGrafter"/>
</dbReference>
<sequence>MAFTANEMGLSAGNAFANNFLVFTQDGDEPMVEGVWPSVTIETRKKRAHRKSRNGCAKGQGTVPQALPSMSSADAKGPASGLLQMTYHQCDEKSPCGHCIKRGETCTRPRVAAKKILSIPEAGTEDVHLDHGSPSPSAGPHPDAPVNMLHMELFYHFVQHTAPTLSYPQISWEAILPQAVQKEYLLNALLSVSASHLSTLHPSSPHYAQASLSHLSQATSAFRHRLAAAAAAAAATATIGPADADADTDALMATAVLVYYATWSAAPDPTSPFLLATGARQIFLSAWRHFAASLPTRTRSSSSSSGTGGGAFSRVNVFGDCRVVEQLCDARGGRWRRTARRLAALWDDPRYARDRSRSRSRNSKALAAKEEEEEVSPTPPPPPSVGAYTVWNTSSLRALDPAVSDVFLSSLSLPPSADGEDSDSDSASAGLLLQRGAFERVATRVAVLTELGAHLPQSEGQGSSSPLPSSGSFPWADVESYILSSPLLCFSESLPLMLAGDARALVLLLHQDAAVRAVLAPRATWWALRRAEAMERRVGEELRARGLEVGVHPEEGRGDVNLTNQSTWGPVQREGERELDLDQESLYYIYICIYSLYERI</sequence>